<dbReference type="EMBL" id="FO704550">
    <property type="protein sequence ID" value="CDG19175.1"/>
    <property type="molecule type" value="Genomic_DNA"/>
</dbReference>
<feature type="transmembrane region" description="Helical" evidence="1">
    <location>
        <begin position="87"/>
        <end position="109"/>
    </location>
</feature>
<evidence type="ECO:0000313" key="3">
    <source>
        <dbReference type="Proteomes" id="UP000032721"/>
    </source>
</evidence>
<accession>A0A068QZC5</accession>
<name>A0A068QZC5_9GAMM</name>
<sequence length="138" mass="15205">MQGADMTQLPHAKGPGKGLFDTVRRIAALVVHMVATRLQLAAVELEKGAATLIQLLLLAGLTLLFAGFGLMCLLVLVFWIIEPAYRITAIVIMAGTLLLLAVLSAIWTLRKARRLTFLSATREQLNIDRNMLEDDQHE</sequence>
<feature type="transmembrane region" description="Helical" evidence="1">
    <location>
        <begin position="55"/>
        <end position="81"/>
    </location>
</feature>
<dbReference type="InterPro" id="IPR009937">
    <property type="entry name" value="Phage_holin_3_6"/>
</dbReference>
<evidence type="ECO:0000313" key="2">
    <source>
        <dbReference type="EMBL" id="CDG19175.1"/>
    </source>
</evidence>
<dbReference type="STRING" id="351671.XDD1_3485"/>
<dbReference type="AlphaFoldDB" id="A0A068QZC5"/>
<evidence type="ECO:0000256" key="1">
    <source>
        <dbReference type="SAM" id="Phobius"/>
    </source>
</evidence>
<protein>
    <submittedName>
        <fullName evidence="2">Inner membrane protein yqjE</fullName>
    </submittedName>
</protein>
<keyword evidence="1" id="KW-1133">Transmembrane helix</keyword>
<dbReference type="HOGENOM" id="CLU_136851_0_0_6"/>
<keyword evidence="1" id="KW-0812">Transmembrane</keyword>
<dbReference type="Proteomes" id="UP000032721">
    <property type="component" value="Chromosome"/>
</dbReference>
<dbReference type="Pfam" id="PF07332">
    <property type="entry name" value="Phage_holin_3_6"/>
    <property type="match status" value="1"/>
</dbReference>
<organism evidence="2 3">
    <name type="scientific">Xenorhabdus doucetiae</name>
    <dbReference type="NCBI Taxonomy" id="351671"/>
    <lineage>
        <taxon>Bacteria</taxon>
        <taxon>Pseudomonadati</taxon>
        <taxon>Pseudomonadota</taxon>
        <taxon>Gammaproteobacteria</taxon>
        <taxon>Enterobacterales</taxon>
        <taxon>Morganellaceae</taxon>
        <taxon>Xenorhabdus</taxon>
    </lineage>
</organism>
<proteinExistence type="predicted"/>
<dbReference type="KEGG" id="xdo:XDD1_3485"/>
<reference evidence="2 3" key="1">
    <citation type="submission" date="2013-07" db="EMBL/GenBank/DDBJ databases">
        <authorList>
            <person name="Genoscope - CEA"/>
        </authorList>
    </citation>
    <scope>NUCLEOTIDE SEQUENCE [LARGE SCALE GENOMIC DNA]</scope>
    <source>
        <strain evidence="3">FRM16 / DSM 17909</strain>
    </source>
</reference>
<keyword evidence="1" id="KW-0472">Membrane</keyword>
<gene>
    <name evidence="2" type="primary">yqjE</name>
    <name evidence="2" type="ORF">XDD1_3485</name>
</gene>